<evidence type="ECO:0000256" key="5">
    <source>
        <dbReference type="ARBA" id="ARBA00048340"/>
    </source>
</evidence>
<dbReference type="InterPro" id="IPR000845">
    <property type="entry name" value="Nucleoside_phosphorylase_d"/>
</dbReference>
<dbReference type="AlphaFoldDB" id="A0A8H3GUN4"/>
<dbReference type="InterPro" id="IPR035994">
    <property type="entry name" value="Nucleoside_phosphorylase_sf"/>
</dbReference>
<evidence type="ECO:0000256" key="3">
    <source>
        <dbReference type="ARBA" id="ARBA00026117"/>
    </source>
</evidence>
<dbReference type="PANTHER" id="PTHR43296">
    <property type="entry name" value="PEROXISOMAL 2,4-DIENOYL-COA REDUCTASE"/>
    <property type="match status" value="1"/>
</dbReference>
<gene>
    <name evidence="7" type="ORF">RDB_LOCUS99289</name>
</gene>
<accession>A0A8H3GUN4</accession>
<dbReference type="CDD" id="cd05369">
    <property type="entry name" value="TER_DECR_SDR_a"/>
    <property type="match status" value="1"/>
</dbReference>
<protein>
    <recommendedName>
        <fullName evidence="3">2,4-dienoyl-CoA reductase [(3E)-enoyl-CoA-producing]</fullName>
        <ecNumber evidence="3">1.3.1.124</ecNumber>
    </recommendedName>
</protein>
<dbReference type="InterPro" id="IPR036291">
    <property type="entry name" value="NAD(P)-bd_dom_sf"/>
</dbReference>
<reference evidence="7" key="1">
    <citation type="submission" date="2021-01" db="EMBL/GenBank/DDBJ databases">
        <authorList>
            <person name="Kaushik A."/>
        </authorList>
    </citation>
    <scope>NUCLEOTIDE SEQUENCE</scope>
    <source>
        <strain evidence="7">AG4-R118</strain>
    </source>
</reference>
<dbReference type="SUPFAM" id="SSF53167">
    <property type="entry name" value="Purine and uridine phosphorylases"/>
    <property type="match status" value="1"/>
</dbReference>
<dbReference type="FunFam" id="3.40.50.720:FF:000084">
    <property type="entry name" value="Short-chain dehydrogenase reductase"/>
    <property type="match status" value="1"/>
</dbReference>
<dbReference type="SUPFAM" id="SSF51735">
    <property type="entry name" value="NAD(P)-binding Rossmann-fold domains"/>
    <property type="match status" value="1"/>
</dbReference>
<dbReference type="Pfam" id="PF13561">
    <property type="entry name" value="adh_short_C2"/>
    <property type="match status" value="1"/>
</dbReference>
<keyword evidence="1" id="KW-0521">NADP</keyword>
<evidence type="ECO:0000313" key="7">
    <source>
        <dbReference type="EMBL" id="CAE6466390.1"/>
    </source>
</evidence>
<dbReference type="GO" id="GO:0009062">
    <property type="term" value="P:fatty acid catabolic process"/>
    <property type="evidence" value="ECO:0007669"/>
    <property type="project" value="InterPro"/>
</dbReference>
<feature type="domain" description="Nucleoside phosphorylase" evidence="6">
    <location>
        <begin position="379"/>
        <end position="588"/>
    </location>
</feature>
<keyword evidence="2" id="KW-0560">Oxidoreductase</keyword>
<comment type="caution">
    <text evidence="7">The sequence shown here is derived from an EMBL/GenBank/DDBJ whole genome shotgun (WGS) entry which is preliminary data.</text>
</comment>
<comment type="catalytic activity">
    <reaction evidence="5">
        <text>a (2E,4Z)-dienoyl-CoA + NADPH + H(+) = a 4,5-saturated-(3E)-enoyl-CoA + NADP(+)</text>
        <dbReference type="Rhea" id="RHEA:61892"/>
        <dbReference type="ChEBI" id="CHEBI:15378"/>
        <dbReference type="ChEBI" id="CHEBI:57783"/>
        <dbReference type="ChEBI" id="CHEBI:58349"/>
        <dbReference type="ChEBI" id="CHEBI:85099"/>
        <dbReference type="ChEBI" id="CHEBI:85493"/>
        <dbReference type="EC" id="1.3.1.124"/>
    </reaction>
</comment>
<dbReference type="Gene3D" id="3.40.50.1580">
    <property type="entry name" value="Nucleoside phosphorylase domain"/>
    <property type="match status" value="1"/>
</dbReference>
<dbReference type="GO" id="GO:0009116">
    <property type="term" value="P:nucleoside metabolic process"/>
    <property type="evidence" value="ECO:0007669"/>
    <property type="project" value="InterPro"/>
</dbReference>
<dbReference type="PRINTS" id="PR00081">
    <property type="entry name" value="GDHRDH"/>
</dbReference>
<comment type="catalytic activity">
    <reaction evidence="4">
        <text>a (2E,4E)-dienoyl-CoA + NADPH + H(+) = a 4,5-saturated-(3E)-enoyl-CoA + NADP(+)</text>
        <dbReference type="Rhea" id="RHEA:45912"/>
        <dbReference type="ChEBI" id="CHEBI:15378"/>
        <dbReference type="ChEBI" id="CHEBI:57783"/>
        <dbReference type="ChEBI" id="CHEBI:58349"/>
        <dbReference type="ChEBI" id="CHEBI:85101"/>
        <dbReference type="ChEBI" id="CHEBI:85493"/>
        <dbReference type="EC" id="1.3.1.124"/>
    </reaction>
</comment>
<evidence type="ECO:0000313" key="8">
    <source>
        <dbReference type="Proteomes" id="UP000663888"/>
    </source>
</evidence>
<dbReference type="GO" id="GO:0005777">
    <property type="term" value="C:peroxisome"/>
    <property type="evidence" value="ECO:0007669"/>
    <property type="project" value="TreeGrafter"/>
</dbReference>
<evidence type="ECO:0000256" key="1">
    <source>
        <dbReference type="ARBA" id="ARBA00022857"/>
    </source>
</evidence>
<dbReference type="GO" id="GO:0008670">
    <property type="term" value="F:2,4-dienoyl-CoA reductase (NADPH) activity"/>
    <property type="evidence" value="ECO:0007669"/>
    <property type="project" value="InterPro"/>
</dbReference>
<dbReference type="Gene3D" id="3.40.50.720">
    <property type="entry name" value="NAD(P)-binding Rossmann-like Domain"/>
    <property type="match status" value="1"/>
</dbReference>
<dbReference type="CDD" id="cd17769">
    <property type="entry name" value="NP_TgUP-like"/>
    <property type="match status" value="1"/>
</dbReference>
<dbReference type="InterPro" id="IPR045017">
    <property type="entry name" value="DECR2-like"/>
</dbReference>
<evidence type="ECO:0000259" key="6">
    <source>
        <dbReference type="Pfam" id="PF01048"/>
    </source>
</evidence>
<dbReference type="EC" id="1.3.1.124" evidence="3"/>
<evidence type="ECO:0000256" key="4">
    <source>
        <dbReference type="ARBA" id="ARBA00048009"/>
    </source>
</evidence>
<dbReference type="Proteomes" id="UP000663888">
    <property type="component" value="Unassembled WGS sequence"/>
</dbReference>
<name>A0A8H3GUN4_9AGAM</name>
<organism evidence="7 8">
    <name type="scientific">Rhizoctonia solani</name>
    <dbReference type="NCBI Taxonomy" id="456999"/>
    <lineage>
        <taxon>Eukaryota</taxon>
        <taxon>Fungi</taxon>
        <taxon>Dikarya</taxon>
        <taxon>Basidiomycota</taxon>
        <taxon>Agaricomycotina</taxon>
        <taxon>Agaricomycetes</taxon>
        <taxon>Cantharellales</taxon>
        <taxon>Ceratobasidiaceae</taxon>
        <taxon>Rhizoctonia</taxon>
    </lineage>
</organism>
<dbReference type="Pfam" id="PF01048">
    <property type="entry name" value="PNP_UDP_1"/>
    <property type="match status" value="1"/>
</dbReference>
<dbReference type="InterPro" id="IPR002347">
    <property type="entry name" value="SDR_fam"/>
</dbReference>
<dbReference type="EMBL" id="CAJMWX010001084">
    <property type="protein sequence ID" value="CAE6466390.1"/>
    <property type="molecule type" value="Genomic_DNA"/>
</dbReference>
<sequence length="671" mass="72477">MSPTPSKTPFVSPYNHSISTFRENIFDGKVLFCTGGGSGICRGMVEAMMKHGANATIIGRKLDRLTATANELSASTGRECIPAQADVRSPEQLRAAVDTTISRFGRIDFVICGAAGNFLAPIEEITEKGFRTVVEIDTLGTYHTVKATLPYVREQHGSYIMVSATYHYRGMPWQAHMSAAKAGVDALSRVLAVEEGPRGVRSNVIAPGPISGTEGMDRLGAKISDNDKKALGLMVTSDIPLQRTGHIGDIANAAIFLFSDAASWITGQTLAVDGGSLHTDGYLLPYPAGILDPTPARYGGHVLHAVSQAPKPVGKWVTTGLTRPCLFLEAARRTCSRQRHYPAPNHHPMKDLILDANFPRTPSGRVYHLGLKHGEIANRIVTVGDPKRARTIASSFDVSPKPFELLSERGFLTITGRYQGVPVSVIAIGMGGPNMDFFVREARECLTGDMVIVRYGSCGALTDIPVGSLVIPDACVAITRNWDFDFSGDSDPEKDKAAYIISRPVSGDQELHAKLVEVVSQAAASGGNQTLVLGDVVNAAADSFYSSQGRQTSFPDHNSSLIERVLSEVPRLTTLEMETFHLYHLAKSYTQSSNRLKNLGPGSTQGSIARRGAIRASGIQMVFASRPTQAFITPDEVQKLERWVGRACLEALVQFSIAQEFLHPEEGSVWA</sequence>
<dbReference type="PANTHER" id="PTHR43296:SF2">
    <property type="entry name" value="PEROXISOMAL 2,4-DIENOYL-COA REDUCTASE [(3E)-ENOYL-COA-PRODUCING]"/>
    <property type="match status" value="1"/>
</dbReference>
<proteinExistence type="predicted"/>
<evidence type="ECO:0000256" key="2">
    <source>
        <dbReference type="ARBA" id="ARBA00023002"/>
    </source>
</evidence>